<protein>
    <submittedName>
        <fullName evidence="1">Uncharacterized protein</fullName>
    </submittedName>
</protein>
<sequence>MNIDMTRYWITAQGGGSYNVDTGEQQALLHLEEEKGKLHEQKVKPDVNSASADDYIRGVRQRQHYNF</sequence>
<gene>
    <name evidence="1" type="ORF">GCM10008018_07410</name>
</gene>
<organism evidence="1 2">
    <name type="scientific">Paenibacillus marchantiophytorum</name>
    <dbReference type="NCBI Taxonomy" id="1619310"/>
    <lineage>
        <taxon>Bacteria</taxon>
        <taxon>Bacillati</taxon>
        <taxon>Bacillota</taxon>
        <taxon>Bacilli</taxon>
        <taxon>Bacillales</taxon>
        <taxon>Paenibacillaceae</taxon>
        <taxon>Paenibacillus</taxon>
    </lineage>
</organism>
<dbReference type="Proteomes" id="UP000615455">
    <property type="component" value="Unassembled WGS sequence"/>
</dbReference>
<reference evidence="2" key="1">
    <citation type="journal article" date="2019" name="Int. J. Syst. Evol. Microbiol.">
        <title>The Global Catalogue of Microorganisms (GCM) 10K type strain sequencing project: providing services to taxonomists for standard genome sequencing and annotation.</title>
        <authorList>
            <consortium name="The Broad Institute Genomics Platform"/>
            <consortium name="The Broad Institute Genome Sequencing Center for Infectious Disease"/>
            <person name="Wu L."/>
            <person name="Ma J."/>
        </authorList>
    </citation>
    <scope>NUCLEOTIDE SEQUENCE [LARGE SCALE GENOMIC DNA]</scope>
    <source>
        <strain evidence="2">CGMCC 1.15043</strain>
    </source>
</reference>
<proteinExistence type="predicted"/>
<evidence type="ECO:0000313" key="1">
    <source>
        <dbReference type="EMBL" id="GGI44499.1"/>
    </source>
</evidence>
<name>A0ABQ2BS27_9BACL</name>
<accession>A0ABQ2BS27</accession>
<evidence type="ECO:0000313" key="2">
    <source>
        <dbReference type="Proteomes" id="UP000615455"/>
    </source>
</evidence>
<keyword evidence="2" id="KW-1185">Reference proteome</keyword>
<dbReference type="EMBL" id="BMHE01000002">
    <property type="protein sequence ID" value="GGI44499.1"/>
    <property type="molecule type" value="Genomic_DNA"/>
</dbReference>
<dbReference type="RefSeq" id="WP_189007735.1">
    <property type="nucleotide sequence ID" value="NZ_BMHE01000002.1"/>
</dbReference>
<comment type="caution">
    <text evidence="1">The sequence shown here is derived from an EMBL/GenBank/DDBJ whole genome shotgun (WGS) entry which is preliminary data.</text>
</comment>